<feature type="domain" description="DDE-1" evidence="1">
    <location>
        <begin position="21"/>
        <end position="96"/>
    </location>
</feature>
<comment type="caution">
    <text evidence="2">The sequence shown here is derived from an EMBL/GenBank/DDBJ whole genome shotgun (WGS) entry which is preliminary data.</text>
</comment>
<evidence type="ECO:0000313" key="3">
    <source>
        <dbReference type="Proteomes" id="UP000801492"/>
    </source>
</evidence>
<keyword evidence="3" id="KW-1185">Reference proteome</keyword>
<protein>
    <recommendedName>
        <fullName evidence="1">DDE-1 domain-containing protein</fullName>
    </recommendedName>
</protein>
<proteinExistence type="predicted"/>
<dbReference type="Pfam" id="PF03184">
    <property type="entry name" value="DDE_1"/>
    <property type="match status" value="1"/>
</dbReference>
<organism evidence="2 3">
    <name type="scientific">Ignelater luminosus</name>
    <name type="common">Cucubano</name>
    <name type="synonym">Pyrophorus luminosus</name>
    <dbReference type="NCBI Taxonomy" id="2038154"/>
    <lineage>
        <taxon>Eukaryota</taxon>
        <taxon>Metazoa</taxon>
        <taxon>Ecdysozoa</taxon>
        <taxon>Arthropoda</taxon>
        <taxon>Hexapoda</taxon>
        <taxon>Insecta</taxon>
        <taxon>Pterygota</taxon>
        <taxon>Neoptera</taxon>
        <taxon>Endopterygota</taxon>
        <taxon>Coleoptera</taxon>
        <taxon>Polyphaga</taxon>
        <taxon>Elateriformia</taxon>
        <taxon>Elateroidea</taxon>
        <taxon>Elateridae</taxon>
        <taxon>Agrypninae</taxon>
        <taxon>Pyrophorini</taxon>
        <taxon>Ignelater</taxon>
    </lineage>
</organism>
<gene>
    <name evidence="2" type="ORF">ILUMI_00272</name>
</gene>
<sequence length="164" mass="18878">MAGLDWARSFMRRRSELSLRKPEITLTKQKNPVLLFVDNHASHINNLKVIDLARNNGVVLLCFSPHCSHRLQPLDVAFMNPLSLYYEEESRKWLRTHPGKVFFCCANMRTALNGFEKTETWPVNTSTFTNLDFLSSITTDIELEFAHIDVTEKDMVSTTTIELS</sequence>
<name>A0A8K0DLX9_IGNLU</name>
<dbReference type="Proteomes" id="UP000801492">
    <property type="component" value="Unassembled WGS sequence"/>
</dbReference>
<dbReference type="AlphaFoldDB" id="A0A8K0DLX9"/>
<evidence type="ECO:0000313" key="2">
    <source>
        <dbReference type="EMBL" id="KAF2905897.1"/>
    </source>
</evidence>
<dbReference type="GO" id="GO:0003676">
    <property type="term" value="F:nucleic acid binding"/>
    <property type="evidence" value="ECO:0007669"/>
    <property type="project" value="InterPro"/>
</dbReference>
<evidence type="ECO:0000259" key="1">
    <source>
        <dbReference type="Pfam" id="PF03184"/>
    </source>
</evidence>
<dbReference type="EMBL" id="VTPC01000410">
    <property type="protein sequence ID" value="KAF2905897.1"/>
    <property type="molecule type" value="Genomic_DNA"/>
</dbReference>
<accession>A0A8K0DLX9</accession>
<reference evidence="2" key="1">
    <citation type="submission" date="2019-08" db="EMBL/GenBank/DDBJ databases">
        <title>The genome of the North American firefly Photinus pyralis.</title>
        <authorList>
            <consortium name="Photinus pyralis genome working group"/>
            <person name="Fallon T.R."/>
            <person name="Sander Lower S.E."/>
            <person name="Weng J.-K."/>
        </authorList>
    </citation>
    <scope>NUCLEOTIDE SEQUENCE</scope>
    <source>
        <strain evidence="2">TRF0915ILg1</strain>
        <tissue evidence="2">Whole body</tissue>
    </source>
</reference>
<dbReference type="InterPro" id="IPR004875">
    <property type="entry name" value="DDE_SF_endonuclease_dom"/>
</dbReference>
<dbReference type="OrthoDB" id="8191755at2759"/>